<dbReference type="Proteomes" id="UP000770717">
    <property type="component" value="Unassembled WGS sequence"/>
</dbReference>
<sequence>MQREETLFPLSASRRLRDIRKVIKVQRWVRGHPTGEALLQVTENQGCKRYFSSFPFSESGDGLELGQEGVWHALHRMRKRMRISNAITQLKEMATTAPVDKPEPIAGSTCPWRRQTGQ</sequence>
<accession>A0A8J6E4H2</accession>
<protein>
    <submittedName>
        <fullName evidence="2">Uncharacterized protein</fullName>
    </submittedName>
</protein>
<evidence type="ECO:0000256" key="1">
    <source>
        <dbReference type="SAM" id="MobiDB-lite"/>
    </source>
</evidence>
<dbReference type="EMBL" id="WNTK01010581">
    <property type="protein sequence ID" value="KAG9462565.1"/>
    <property type="molecule type" value="Genomic_DNA"/>
</dbReference>
<name>A0A8J6E4H2_ELECQ</name>
<organism evidence="2 3">
    <name type="scientific">Eleutherodactylus coqui</name>
    <name type="common">Puerto Rican coqui</name>
    <dbReference type="NCBI Taxonomy" id="57060"/>
    <lineage>
        <taxon>Eukaryota</taxon>
        <taxon>Metazoa</taxon>
        <taxon>Chordata</taxon>
        <taxon>Craniata</taxon>
        <taxon>Vertebrata</taxon>
        <taxon>Euteleostomi</taxon>
        <taxon>Amphibia</taxon>
        <taxon>Batrachia</taxon>
        <taxon>Anura</taxon>
        <taxon>Neobatrachia</taxon>
        <taxon>Hyloidea</taxon>
        <taxon>Eleutherodactylidae</taxon>
        <taxon>Eleutherodactylinae</taxon>
        <taxon>Eleutherodactylus</taxon>
        <taxon>Eleutherodactylus</taxon>
    </lineage>
</organism>
<reference evidence="2" key="1">
    <citation type="thesis" date="2020" institute="ProQuest LLC" country="789 East Eisenhower Parkway, Ann Arbor, MI, USA">
        <title>Comparative Genomics and Chromosome Evolution.</title>
        <authorList>
            <person name="Mudd A.B."/>
        </authorList>
    </citation>
    <scope>NUCLEOTIDE SEQUENCE</scope>
    <source>
        <strain evidence="2">HN-11 Male</strain>
        <tissue evidence="2">Kidney and liver</tissue>
    </source>
</reference>
<evidence type="ECO:0000313" key="3">
    <source>
        <dbReference type="Proteomes" id="UP000770717"/>
    </source>
</evidence>
<keyword evidence="3" id="KW-1185">Reference proteome</keyword>
<feature type="region of interest" description="Disordered" evidence="1">
    <location>
        <begin position="95"/>
        <end position="118"/>
    </location>
</feature>
<evidence type="ECO:0000313" key="2">
    <source>
        <dbReference type="EMBL" id="KAG9462565.1"/>
    </source>
</evidence>
<comment type="caution">
    <text evidence="2">The sequence shown here is derived from an EMBL/GenBank/DDBJ whole genome shotgun (WGS) entry which is preliminary data.</text>
</comment>
<dbReference type="AlphaFoldDB" id="A0A8J6E4H2"/>
<dbReference type="OrthoDB" id="10614672at2759"/>
<proteinExistence type="predicted"/>
<gene>
    <name evidence="2" type="ORF">GDO78_013855</name>
</gene>